<accession>A0A917XVI9</accession>
<dbReference type="EMBL" id="BMOS01000005">
    <property type="protein sequence ID" value="GGN53258.1"/>
    <property type="molecule type" value="Genomic_DNA"/>
</dbReference>
<dbReference type="RefSeq" id="WP_188856239.1">
    <property type="nucleotide sequence ID" value="NZ_BMOS01000005.1"/>
</dbReference>
<dbReference type="Pfam" id="PF13473">
    <property type="entry name" value="Cupredoxin_1"/>
    <property type="match status" value="1"/>
</dbReference>
<organism evidence="4 5">
    <name type="scientific">Oceanobacillus indicireducens</name>
    <dbReference type="NCBI Taxonomy" id="1004261"/>
    <lineage>
        <taxon>Bacteria</taxon>
        <taxon>Bacillati</taxon>
        <taxon>Bacillota</taxon>
        <taxon>Bacilli</taxon>
        <taxon>Bacillales</taxon>
        <taxon>Bacillaceae</taxon>
        <taxon>Oceanobacillus</taxon>
    </lineage>
</organism>
<keyword evidence="1" id="KW-0479">Metal-binding</keyword>
<keyword evidence="2" id="KW-0186">Copper</keyword>
<dbReference type="PANTHER" id="PTHR38439:SF3">
    <property type="entry name" value="COPPER-RESISTANT CUPROPROTEIN COPI"/>
    <property type="match status" value="1"/>
</dbReference>
<comment type="caution">
    <text evidence="4">The sequence shown here is derived from an EMBL/GenBank/DDBJ whole genome shotgun (WGS) entry which is preliminary data.</text>
</comment>
<evidence type="ECO:0000313" key="5">
    <source>
        <dbReference type="Proteomes" id="UP000624041"/>
    </source>
</evidence>
<feature type="domain" description="EfeO-type cupredoxin-like" evidence="3">
    <location>
        <begin position="28"/>
        <end position="124"/>
    </location>
</feature>
<dbReference type="Proteomes" id="UP000624041">
    <property type="component" value="Unassembled WGS sequence"/>
</dbReference>
<dbReference type="InterPro" id="IPR050845">
    <property type="entry name" value="Cu-binding_ET"/>
</dbReference>
<dbReference type="PANTHER" id="PTHR38439">
    <property type="entry name" value="AURACYANIN-B"/>
    <property type="match status" value="1"/>
</dbReference>
<evidence type="ECO:0000259" key="3">
    <source>
        <dbReference type="Pfam" id="PF13473"/>
    </source>
</evidence>
<dbReference type="AlphaFoldDB" id="A0A917XVI9"/>
<protein>
    <submittedName>
        <fullName evidence="4">Cytochrome b561</fullName>
    </submittedName>
</protein>
<evidence type="ECO:0000313" key="4">
    <source>
        <dbReference type="EMBL" id="GGN53258.1"/>
    </source>
</evidence>
<reference evidence="4" key="1">
    <citation type="journal article" date="2014" name="Int. J. Syst. Evol. Microbiol.">
        <title>Complete genome sequence of Corynebacterium casei LMG S-19264T (=DSM 44701T), isolated from a smear-ripened cheese.</title>
        <authorList>
            <consortium name="US DOE Joint Genome Institute (JGI-PGF)"/>
            <person name="Walter F."/>
            <person name="Albersmeier A."/>
            <person name="Kalinowski J."/>
            <person name="Ruckert C."/>
        </authorList>
    </citation>
    <scope>NUCLEOTIDE SEQUENCE</scope>
    <source>
        <strain evidence="4">JCM 17251</strain>
    </source>
</reference>
<sequence length="125" mass="13830">MSIKNPLIRLVSVFAVIMVLSSFGSLHGVAETEAQNADNEVVVELNDDFFNPDVITLPNEETTILLLQNKGMKEHTFTVKGLAIDVELQPGEEKKISIKPGKTGTYELICRYHEQEGMVGEVVVE</sequence>
<proteinExistence type="predicted"/>
<evidence type="ECO:0000256" key="1">
    <source>
        <dbReference type="ARBA" id="ARBA00022723"/>
    </source>
</evidence>
<dbReference type="InterPro" id="IPR028096">
    <property type="entry name" value="EfeO_Cupredoxin"/>
</dbReference>
<dbReference type="GO" id="GO:0046872">
    <property type="term" value="F:metal ion binding"/>
    <property type="evidence" value="ECO:0007669"/>
    <property type="project" value="UniProtKB-KW"/>
</dbReference>
<dbReference type="InterPro" id="IPR008972">
    <property type="entry name" value="Cupredoxin"/>
</dbReference>
<evidence type="ECO:0000256" key="2">
    <source>
        <dbReference type="ARBA" id="ARBA00023008"/>
    </source>
</evidence>
<name>A0A917XVI9_9BACI</name>
<reference evidence="4" key="2">
    <citation type="submission" date="2020-09" db="EMBL/GenBank/DDBJ databases">
        <authorList>
            <person name="Sun Q."/>
            <person name="Ohkuma M."/>
        </authorList>
    </citation>
    <scope>NUCLEOTIDE SEQUENCE</scope>
    <source>
        <strain evidence="4">JCM 17251</strain>
    </source>
</reference>
<gene>
    <name evidence="4" type="ORF">GCM10007971_09520</name>
</gene>
<dbReference type="Gene3D" id="2.60.40.420">
    <property type="entry name" value="Cupredoxins - blue copper proteins"/>
    <property type="match status" value="1"/>
</dbReference>
<keyword evidence="5" id="KW-1185">Reference proteome</keyword>
<dbReference type="SUPFAM" id="SSF49503">
    <property type="entry name" value="Cupredoxins"/>
    <property type="match status" value="1"/>
</dbReference>